<evidence type="ECO:0000313" key="3">
    <source>
        <dbReference type="Proteomes" id="UP001499967"/>
    </source>
</evidence>
<evidence type="ECO:0000256" key="1">
    <source>
        <dbReference type="SAM" id="MobiDB-lite"/>
    </source>
</evidence>
<name>A0ABN1NFQ4_9PSEU</name>
<organism evidence="2 3">
    <name type="scientific">Pseudonocardia zijingensis</name>
    <dbReference type="NCBI Taxonomy" id="153376"/>
    <lineage>
        <taxon>Bacteria</taxon>
        <taxon>Bacillati</taxon>
        <taxon>Actinomycetota</taxon>
        <taxon>Actinomycetes</taxon>
        <taxon>Pseudonocardiales</taxon>
        <taxon>Pseudonocardiaceae</taxon>
        <taxon>Pseudonocardia</taxon>
    </lineage>
</organism>
<dbReference type="Proteomes" id="UP001499967">
    <property type="component" value="Unassembled WGS sequence"/>
</dbReference>
<evidence type="ECO:0000313" key="2">
    <source>
        <dbReference type="EMBL" id="GAA0905794.1"/>
    </source>
</evidence>
<feature type="compositionally biased region" description="Polar residues" evidence="1">
    <location>
        <begin position="509"/>
        <end position="529"/>
    </location>
</feature>
<gene>
    <name evidence="2" type="ORF">GCM10009559_74000</name>
</gene>
<dbReference type="RefSeq" id="WP_343946497.1">
    <property type="nucleotide sequence ID" value="NZ_BAAAHP010000285.1"/>
</dbReference>
<proteinExistence type="predicted"/>
<keyword evidence="3" id="KW-1185">Reference proteome</keyword>
<feature type="region of interest" description="Disordered" evidence="1">
    <location>
        <begin position="505"/>
        <end position="529"/>
    </location>
</feature>
<sequence length="529" mass="57751">MQVSTAPATVRLLTAALDGRIIPDTYVTDGTPVVIEAVSGAPGPMAGDENAPLPLAITPLRPPLLGYLLAEHAYVVRLEQGKDADWYDVETSPSQTVLAEVLARRSWPGLPPLRGMIGAPVLRPDGTLLQHPGYDEATGLFLASTVALPPVPDRPTAEQVAAAKEFLLGKFLRDFPWRTPADRANYLALLATPILRPFTRSLSPFGIVDATMPASGKTILTACLGMLCGQRVLTWTDSDEELRKAITSVLADQAGVIVFDNLPEGSVIDSAVLARLVTERTWTDRRLGSNVATSAPNDRLWLATGNNLRTGGDMASRTVWVRLDPDMPHPEARTGFSIPNLDTWILHPTNQATVLWHLLVLVLDWTAHGAPASTSVPAMRQFTRWAQQLGGLLEHHGIDSFLANTGDSQDLDDDAAEWRAFLMRWHELHGDRHLSANELRRTAENGFGSDPWDGTFPTTGSGQLLSVKSLGRRLTGQIGRWRGDVVLRSVTNPHNHGRSYWVEHRPTESRTFQTPERNLANPQTAGTAL</sequence>
<comment type="caution">
    <text evidence="2">The sequence shown here is derived from an EMBL/GenBank/DDBJ whole genome shotgun (WGS) entry which is preliminary data.</text>
</comment>
<dbReference type="EMBL" id="BAAAHP010000285">
    <property type="protein sequence ID" value="GAA0905794.1"/>
    <property type="molecule type" value="Genomic_DNA"/>
</dbReference>
<accession>A0ABN1NFQ4</accession>
<reference evidence="2 3" key="1">
    <citation type="journal article" date="2019" name="Int. J. Syst. Evol. Microbiol.">
        <title>The Global Catalogue of Microorganisms (GCM) 10K type strain sequencing project: providing services to taxonomists for standard genome sequencing and annotation.</title>
        <authorList>
            <consortium name="The Broad Institute Genomics Platform"/>
            <consortium name="The Broad Institute Genome Sequencing Center for Infectious Disease"/>
            <person name="Wu L."/>
            <person name="Ma J."/>
        </authorList>
    </citation>
    <scope>NUCLEOTIDE SEQUENCE [LARGE SCALE GENOMIC DNA]</scope>
    <source>
        <strain evidence="2 3">JCM 11117</strain>
    </source>
</reference>
<protein>
    <submittedName>
        <fullName evidence="2">Uncharacterized protein</fullName>
    </submittedName>
</protein>